<dbReference type="AlphaFoldDB" id="A0A2P5C428"/>
<dbReference type="InterPro" id="IPR027417">
    <property type="entry name" value="P-loop_NTPase"/>
</dbReference>
<evidence type="ECO:0000256" key="3">
    <source>
        <dbReference type="ARBA" id="ARBA00022821"/>
    </source>
</evidence>
<dbReference type="GO" id="GO:0043531">
    <property type="term" value="F:ADP binding"/>
    <property type="evidence" value="ECO:0007669"/>
    <property type="project" value="InterPro"/>
</dbReference>
<keyword evidence="1" id="KW-0677">Repeat</keyword>
<evidence type="ECO:0000259" key="4">
    <source>
        <dbReference type="Pfam" id="PF00931"/>
    </source>
</evidence>
<dbReference type="Gene3D" id="3.40.50.300">
    <property type="entry name" value="P-loop containing nucleotide triphosphate hydrolases"/>
    <property type="match status" value="1"/>
</dbReference>
<protein>
    <submittedName>
        <fullName evidence="8">NB-ARC domain, LRR domain containing protein</fullName>
    </submittedName>
</protein>
<accession>A0A2P5C428</accession>
<dbReference type="OrthoDB" id="1746529at2759"/>
<dbReference type="FunFam" id="1.10.10.10:FF:000322">
    <property type="entry name" value="Probable disease resistance protein At1g63360"/>
    <property type="match status" value="1"/>
</dbReference>
<keyword evidence="2" id="KW-0547">Nucleotide-binding</keyword>
<dbReference type="InterPro" id="IPR002182">
    <property type="entry name" value="NB-ARC"/>
</dbReference>
<dbReference type="Gene3D" id="1.20.5.4130">
    <property type="match status" value="1"/>
</dbReference>
<evidence type="ECO:0000259" key="6">
    <source>
        <dbReference type="Pfam" id="PF23559"/>
    </source>
</evidence>
<reference evidence="9" key="1">
    <citation type="submission" date="2016-06" db="EMBL/GenBank/DDBJ databases">
        <title>Parallel loss of symbiosis genes in relatives of nitrogen-fixing non-legume Parasponia.</title>
        <authorList>
            <person name="Van Velzen R."/>
            <person name="Holmer R."/>
            <person name="Bu F."/>
            <person name="Rutten L."/>
            <person name="Van Zeijl A."/>
            <person name="Liu W."/>
            <person name="Santuari L."/>
            <person name="Cao Q."/>
            <person name="Sharma T."/>
            <person name="Shen D."/>
            <person name="Roswanjaya Y."/>
            <person name="Wardhani T."/>
            <person name="Kalhor M.S."/>
            <person name="Jansen J."/>
            <person name="Van den Hoogen J."/>
            <person name="Gungor B."/>
            <person name="Hartog M."/>
            <person name="Hontelez J."/>
            <person name="Verver J."/>
            <person name="Yang W.-C."/>
            <person name="Schijlen E."/>
            <person name="Repin R."/>
            <person name="Schilthuizen M."/>
            <person name="Schranz E."/>
            <person name="Heidstra R."/>
            <person name="Miyata K."/>
            <person name="Fedorova E."/>
            <person name="Kohlen W."/>
            <person name="Bisseling T."/>
            <person name="Smit S."/>
            <person name="Geurts R."/>
        </authorList>
    </citation>
    <scope>NUCLEOTIDE SEQUENCE [LARGE SCALE GENOMIC DNA]</scope>
    <source>
        <strain evidence="9">cv. WU1-14</strain>
    </source>
</reference>
<dbReference type="InterPro" id="IPR038005">
    <property type="entry name" value="RX-like_CC"/>
</dbReference>
<gene>
    <name evidence="8" type="ORF">PanWU01x14_185000</name>
</gene>
<evidence type="ECO:0000256" key="1">
    <source>
        <dbReference type="ARBA" id="ARBA00022737"/>
    </source>
</evidence>
<dbReference type="InterPro" id="IPR032675">
    <property type="entry name" value="LRR_dom_sf"/>
</dbReference>
<feature type="domain" description="Disease resistance protein winged helix" evidence="6">
    <location>
        <begin position="432"/>
        <end position="502"/>
    </location>
</feature>
<comment type="caution">
    <text evidence="8">The sequence shown here is derived from an EMBL/GenBank/DDBJ whole genome shotgun (WGS) entry which is preliminary data.</text>
</comment>
<feature type="domain" description="Disease resistance R13L4/SHOC-2-like LRR" evidence="7">
    <location>
        <begin position="566"/>
        <end position="871"/>
    </location>
</feature>
<dbReference type="Pfam" id="PF23559">
    <property type="entry name" value="WHD_DRP"/>
    <property type="match status" value="1"/>
</dbReference>
<proteinExistence type="predicted"/>
<dbReference type="InterPro" id="IPR036388">
    <property type="entry name" value="WH-like_DNA-bd_sf"/>
</dbReference>
<dbReference type="Gene3D" id="3.80.10.10">
    <property type="entry name" value="Ribonuclease Inhibitor"/>
    <property type="match status" value="1"/>
</dbReference>
<dbReference type="InterPro" id="IPR044974">
    <property type="entry name" value="Disease_R_plants"/>
</dbReference>
<dbReference type="Pfam" id="PF00931">
    <property type="entry name" value="NB-ARC"/>
    <property type="match status" value="1"/>
</dbReference>
<dbReference type="PANTHER" id="PTHR23155:SF1052">
    <property type="entry name" value="DISEASE RESISTANCE PROTEIN RPM1"/>
    <property type="match status" value="1"/>
</dbReference>
<evidence type="ECO:0000259" key="7">
    <source>
        <dbReference type="Pfam" id="PF23598"/>
    </source>
</evidence>
<feature type="domain" description="Disease resistance N-terminal" evidence="5">
    <location>
        <begin position="14"/>
        <end position="99"/>
    </location>
</feature>
<evidence type="ECO:0000256" key="2">
    <source>
        <dbReference type="ARBA" id="ARBA00022741"/>
    </source>
</evidence>
<dbReference type="CDD" id="cd14798">
    <property type="entry name" value="RX-CC_like"/>
    <property type="match status" value="1"/>
</dbReference>
<dbReference type="EMBL" id="JXTB01000178">
    <property type="protein sequence ID" value="PON55822.1"/>
    <property type="molecule type" value="Genomic_DNA"/>
</dbReference>
<evidence type="ECO:0000259" key="5">
    <source>
        <dbReference type="Pfam" id="PF18052"/>
    </source>
</evidence>
<dbReference type="SUPFAM" id="SSF52058">
    <property type="entry name" value="L domain-like"/>
    <property type="match status" value="1"/>
</dbReference>
<name>A0A2P5C428_PARAD</name>
<dbReference type="Gene3D" id="1.10.10.10">
    <property type="entry name" value="Winged helix-like DNA-binding domain superfamily/Winged helix DNA-binding domain"/>
    <property type="match status" value="1"/>
</dbReference>
<dbReference type="GO" id="GO:0098542">
    <property type="term" value="P:defense response to other organism"/>
    <property type="evidence" value="ECO:0007669"/>
    <property type="project" value="TreeGrafter"/>
</dbReference>
<feature type="domain" description="NB-ARC" evidence="4">
    <location>
        <begin position="169"/>
        <end position="344"/>
    </location>
</feature>
<sequence length="982" mass="112423">MDLVGGNEASMSLTLALDKLVSLLTGEDKLLKEVEFLEVHSLRDELEQLKLFLEQADVSSEDEEHLNHWSKQIKEVAKLIQDAVDDYIHKVSQRPHERPFINFLGKAGRLISTLNSRPNLASNIRNIKALLVEVKKTGRRSNLTTTIVERYYPQSVSQLIGDCFVGSDLIERLDEEADKRPVISVLGIEDPAELDLLKKTVKNRALRENFDCHAWIDASQTTNIAELLKIMVKEICTAEKQNVLGEIGFGTMLMEELACIVSRYLTSKKYMLVFHDVRPAEFWKDVKNILPNNDKGSKIIITWIKFMPTSVDISFDRFPVFHEPEPLSEAICWDLFCGIAFQYETDQHCSMELEQLSLQFIRMCESSPLAIVAIAELLSKKEKTVSEWKTLLDNFSSEVESNFHQTGASKILLCSYLDLPPQLKLCFLYFSIFPKYYLIPYEKLYKLWIAEGFVQKKRGKTLEMVAEEYLNELITRNLVQAPKRFYGLEKFCRVHSLVHEIALQKADELSFCQIWDGKKSRLTGKIRRLSVCNHDVANYSDTNEDSQICSVFLSNIGALDKSFMVTLFEKCKFLTLLDFENVPLDHIPYELGNLLHLKYLSLKNTKVKKLPKSVGKLHNLQTLDLRNTLLTELPFEINKLQNLRHLLASGYKNKNSSDSTQGVRIYKGIGNLENLQTLMTVDAHLTGISLIKDVQKLRQMRRLGISRLTAEVSTAVCTSINNMSHLESLSLHSADDNEILNLHSISSPLLYLQRLVLKGQLQKLPDCFSRLQNLSILSLSFSRLSIDHLYYLSRLRNLVSLWLYRAYDGEQLHFVEGGFPKLKLLVLRELHGLKMVEIGKGSLPHLEELRIGSSPLLNEVPSGIQHLTNLKVLANYDMPSEYVSKMQPDGGSDYWKVEYLQSVLFWYKVDGRRYILLKLGEPELMDHLQGLASNINVVAQHDVRLSFYYSDDEEDSASICNDVNRFSFSSDRVSFFSDDIED</sequence>
<evidence type="ECO:0000313" key="8">
    <source>
        <dbReference type="EMBL" id="PON55822.1"/>
    </source>
</evidence>
<dbReference type="SUPFAM" id="SSF52540">
    <property type="entry name" value="P-loop containing nucleoside triphosphate hydrolases"/>
    <property type="match status" value="1"/>
</dbReference>
<dbReference type="InterPro" id="IPR041118">
    <property type="entry name" value="Rx_N"/>
</dbReference>
<dbReference type="Pfam" id="PF23598">
    <property type="entry name" value="LRR_14"/>
    <property type="match status" value="1"/>
</dbReference>
<dbReference type="Pfam" id="PF18052">
    <property type="entry name" value="Rx_N"/>
    <property type="match status" value="1"/>
</dbReference>
<dbReference type="InterPro" id="IPR055414">
    <property type="entry name" value="LRR_R13L4/SHOC2-like"/>
</dbReference>
<organism evidence="8 9">
    <name type="scientific">Parasponia andersonii</name>
    <name type="common">Sponia andersonii</name>
    <dbReference type="NCBI Taxonomy" id="3476"/>
    <lineage>
        <taxon>Eukaryota</taxon>
        <taxon>Viridiplantae</taxon>
        <taxon>Streptophyta</taxon>
        <taxon>Embryophyta</taxon>
        <taxon>Tracheophyta</taxon>
        <taxon>Spermatophyta</taxon>
        <taxon>Magnoliopsida</taxon>
        <taxon>eudicotyledons</taxon>
        <taxon>Gunneridae</taxon>
        <taxon>Pentapetalae</taxon>
        <taxon>rosids</taxon>
        <taxon>fabids</taxon>
        <taxon>Rosales</taxon>
        <taxon>Cannabaceae</taxon>
        <taxon>Parasponia</taxon>
    </lineage>
</organism>
<keyword evidence="9" id="KW-1185">Reference proteome</keyword>
<keyword evidence="3" id="KW-0611">Plant defense</keyword>
<dbReference type="InterPro" id="IPR058922">
    <property type="entry name" value="WHD_DRP"/>
</dbReference>
<evidence type="ECO:0000313" key="9">
    <source>
        <dbReference type="Proteomes" id="UP000237105"/>
    </source>
</evidence>
<dbReference type="Proteomes" id="UP000237105">
    <property type="component" value="Unassembled WGS sequence"/>
</dbReference>
<dbReference type="Gene3D" id="1.10.8.430">
    <property type="entry name" value="Helical domain of apoptotic protease-activating factors"/>
    <property type="match status" value="1"/>
</dbReference>
<dbReference type="PANTHER" id="PTHR23155">
    <property type="entry name" value="DISEASE RESISTANCE PROTEIN RP"/>
    <property type="match status" value="1"/>
</dbReference>
<dbReference type="InterPro" id="IPR042197">
    <property type="entry name" value="Apaf_helical"/>
</dbReference>